<evidence type="ECO:0000313" key="1">
    <source>
        <dbReference type="EMBL" id="STF46238.1"/>
    </source>
</evidence>
<name>A0A376LPN1_ECOLX</name>
<reference evidence="1 2" key="1">
    <citation type="submission" date="2018-06" db="EMBL/GenBank/DDBJ databases">
        <authorList>
            <consortium name="Pathogen Informatics"/>
            <person name="Doyle S."/>
        </authorList>
    </citation>
    <scope>NUCLEOTIDE SEQUENCE [LARGE SCALE GENOMIC DNA]</scope>
    <source>
        <strain evidence="1 2">NCTC7928</strain>
    </source>
</reference>
<dbReference type="Proteomes" id="UP000254877">
    <property type="component" value="Unassembled WGS sequence"/>
</dbReference>
<dbReference type="AlphaFoldDB" id="A0A376LPN1"/>
<dbReference type="Pfam" id="PF06199">
    <property type="entry name" value="Phage_tail_2"/>
    <property type="match status" value="1"/>
</dbReference>
<sequence length="158" mass="16940">MSETCKSGAFTGRDVAVFYAIACPSAKPEEGGYKPLGMMRGKTLSVEWESADATADKSADYTKESLVTYKSVSFSGDGVSRSDDTYNQKALKRHVMSPGTATGNQPYVWLKIVSATDVTEGAFLCTSFKEEAPYDDVTTWSIECESAGQVTVTDPVAA</sequence>
<protein>
    <submittedName>
        <fullName evidence="1">Predicted secreted protein</fullName>
    </submittedName>
</protein>
<dbReference type="RefSeq" id="WP_151309983.1">
    <property type="nucleotide sequence ID" value="NZ_JBNMEX010000006.1"/>
</dbReference>
<evidence type="ECO:0000313" key="2">
    <source>
        <dbReference type="Proteomes" id="UP000254877"/>
    </source>
</evidence>
<dbReference type="EMBL" id="UGAB01000002">
    <property type="protein sequence ID" value="STF46238.1"/>
    <property type="molecule type" value="Genomic_DNA"/>
</dbReference>
<proteinExistence type="predicted"/>
<organism evidence="1 2">
    <name type="scientific">Escherichia coli</name>
    <dbReference type="NCBI Taxonomy" id="562"/>
    <lineage>
        <taxon>Bacteria</taxon>
        <taxon>Pseudomonadati</taxon>
        <taxon>Pseudomonadota</taxon>
        <taxon>Gammaproteobacteria</taxon>
        <taxon>Enterobacterales</taxon>
        <taxon>Enterobacteriaceae</taxon>
        <taxon>Escherichia</taxon>
    </lineage>
</organism>
<gene>
    <name evidence="1" type="ORF">NCTC7928_07040</name>
</gene>
<dbReference type="InterPro" id="IPR011855">
    <property type="entry name" value="Phgtail_TP901_1"/>
</dbReference>
<accession>A0A376LPN1</accession>